<dbReference type="EMBL" id="JAHRIQ010107777">
    <property type="protein sequence ID" value="MEQ2256726.1"/>
    <property type="molecule type" value="Genomic_DNA"/>
</dbReference>
<dbReference type="Proteomes" id="UP001482620">
    <property type="component" value="Unassembled WGS sequence"/>
</dbReference>
<comment type="caution">
    <text evidence="1">The sequence shown here is derived from an EMBL/GenBank/DDBJ whole genome shotgun (WGS) entry which is preliminary data.</text>
</comment>
<keyword evidence="2" id="KW-1185">Reference proteome</keyword>
<reference evidence="1 2" key="1">
    <citation type="submission" date="2021-06" db="EMBL/GenBank/DDBJ databases">
        <authorList>
            <person name="Palmer J.M."/>
        </authorList>
    </citation>
    <scope>NUCLEOTIDE SEQUENCE [LARGE SCALE GENOMIC DNA]</scope>
    <source>
        <strain evidence="2">if_2019</strain>
        <tissue evidence="1">Muscle</tissue>
    </source>
</reference>
<name>A0ABV0VHI7_9TELE</name>
<gene>
    <name evidence="1" type="ORF">ILYODFUR_027059</name>
</gene>
<protein>
    <submittedName>
        <fullName evidence="1">Uncharacterized protein</fullName>
    </submittedName>
</protein>
<sequence length="88" mass="9911">MRALQVKYLPTCSDDHGNELGLISVLLCDELGVPCSLTVGDRDQHPCYHARKQLFLYQNRLEKSPDYCRGGHNISNRSHSILPSLTSK</sequence>
<accession>A0ABV0VHI7</accession>
<proteinExistence type="predicted"/>
<evidence type="ECO:0000313" key="1">
    <source>
        <dbReference type="EMBL" id="MEQ2256726.1"/>
    </source>
</evidence>
<feature type="non-terminal residue" evidence="1">
    <location>
        <position position="88"/>
    </location>
</feature>
<evidence type="ECO:0000313" key="2">
    <source>
        <dbReference type="Proteomes" id="UP001482620"/>
    </source>
</evidence>
<organism evidence="1 2">
    <name type="scientific">Ilyodon furcidens</name>
    <name type="common">goldbreast splitfin</name>
    <dbReference type="NCBI Taxonomy" id="33524"/>
    <lineage>
        <taxon>Eukaryota</taxon>
        <taxon>Metazoa</taxon>
        <taxon>Chordata</taxon>
        <taxon>Craniata</taxon>
        <taxon>Vertebrata</taxon>
        <taxon>Euteleostomi</taxon>
        <taxon>Actinopterygii</taxon>
        <taxon>Neopterygii</taxon>
        <taxon>Teleostei</taxon>
        <taxon>Neoteleostei</taxon>
        <taxon>Acanthomorphata</taxon>
        <taxon>Ovalentaria</taxon>
        <taxon>Atherinomorphae</taxon>
        <taxon>Cyprinodontiformes</taxon>
        <taxon>Goodeidae</taxon>
        <taxon>Ilyodon</taxon>
    </lineage>
</organism>